<keyword evidence="2" id="KW-1185">Reference proteome</keyword>
<dbReference type="EMBL" id="CAJVPP010006370">
    <property type="protein sequence ID" value="CAG8677395.1"/>
    <property type="molecule type" value="Genomic_DNA"/>
</dbReference>
<organism evidence="1 2">
    <name type="scientific">Funneliformis mosseae</name>
    <name type="common">Endomycorrhizal fungus</name>
    <name type="synonym">Glomus mosseae</name>
    <dbReference type="NCBI Taxonomy" id="27381"/>
    <lineage>
        <taxon>Eukaryota</taxon>
        <taxon>Fungi</taxon>
        <taxon>Fungi incertae sedis</taxon>
        <taxon>Mucoromycota</taxon>
        <taxon>Glomeromycotina</taxon>
        <taxon>Glomeromycetes</taxon>
        <taxon>Glomerales</taxon>
        <taxon>Glomeraceae</taxon>
        <taxon>Funneliformis</taxon>
    </lineage>
</organism>
<comment type="caution">
    <text evidence="1">The sequence shown here is derived from an EMBL/GenBank/DDBJ whole genome shotgun (WGS) entry which is preliminary data.</text>
</comment>
<reference evidence="1" key="1">
    <citation type="submission" date="2021-06" db="EMBL/GenBank/DDBJ databases">
        <authorList>
            <person name="Kallberg Y."/>
            <person name="Tangrot J."/>
            <person name="Rosling A."/>
        </authorList>
    </citation>
    <scope>NUCLEOTIDE SEQUENCE</scope>
    <source>
        <strain evidence="1">87-6 pot B 2015</strain>
    </source>
</reference>
<protein>
    <submittedName>
        <fullName evidence="1">696_t:CDS:1</fullName>
    </submittedName>
</protein>
<name>A0A9N9EK18_FUNMO</name>
<evidence type="ECO:0000313" key="2">
    <source>
        <dbReference type="Proteomes" id="UP000789375"/>
    </source>
</evidence>
<accession>A0A9N9EK18</accession>
<sequence length="105" mass="12435">MLTINSLLEVKDTLNWLDRILLLISPILKPERDPDLRREVMKKSFRRGLNQEGKIQLGYEKPLESFIRLYQILDKLRICGNVFIKEQIERLIHNSFGNKAFSHDL</sequence>
<dbReference type="Proteomes" id="UP000789375">
    <property type="component" value="Unassembled WGS sequence"/>
</dbReference>
<dbReference type="AlphaFoldDB" id="A0A9N9EK18"/>
<proteinExistence type="predicted"/>
<evidence type="ECO:0000313" key="1">
    <source>
        <dbReference type="EMBL" id="CAG8677395.1"/>
    </source>
</evidence>
<gene>
    <name evidence="1" type="ORF">FMOSSE_LOCUS12715</name>
</gene>